<feature type="transmembrane region" description="Helical" evidence="7">
    <location>
        <begin position="46"/>
        <end position="64"/>
    </location>
</feature>
<name>A0A3S9PV63_9ACTO</name>
<evidence type="ECO:0000313" key="9">
    <source>
        <dbReference type="EMBL" id="AZQ76228.1"/>
    </source>
</evidence>
<evidence type="ECO:0000313" key="10">
    <source>
        <dbReference type="Proteomes" id="UP000280344"/>
    </source>
</evidence>
<dbReference type="GO" id="GO:0004222">
    <property type="term" value="F:metalloendopeptidase activity"/>
    <property type="evidence" value="ECO:0007669"/>
    <property type="project" value="InterPro"/>
</dbReference>
<dbReference type="PANTHER" id="PTHR34978">
    <property type="entry name" value="POSSIBLE SENSOR-TRANSDUCER PROTEIN BLAR"/>
    <property type="match status" value="1"/>
</dbReference>
<keyword evidence="7" id="KW-0812">Transmembrane</keyword>
<dbReference type="Proteomes" id="UP000280344">
    <property type="component" value="Chromosome"/>
</dbReference>
<organism evidence="9 10">
    <name type="scientific">Flaviflexus ciconiae</name>
    <dbReference type="NCBI Taxonomy" id="2496867"/>
    <lineage>
        <taxon>Bacteria</taxon>
        <taxon>Bacillati</taxon>
        <taxon>Actinomycetota</taxon>
        <taxon>Actinomycetes</taxon>
        <taxon>Actinomycetales</taxon>
        <taxon>Actinomycetaceae</taxon>
        <taxon>Flaviflexus</taxon>
    </lineage>
</organism>
<evidence type="ECO:0000256" key="1">
    <source>
        <dbReference type="ARBA" id="ARBA00022670"/>
    </source>
</evidence>
<comment type="cofactor">
    <cofactor evidence="6">
        <name>Zn(2+)</name>
        <dbReference type="ChEBI" id="CHEBI:29105"/>
    </cofactor>
    <text evidence="6">Binds 1 zinc ion per subunit.</text>
</comment>
<reference evidence="9 10" key="1">
    <citation type="submission" date="2018-12" db="EMBL/GenBank/DDBJ databases">
        <title>Complete genome sequence of Flaviflexus sp. H23T48.</title>
        <authorList>
            <person name="Bae J.-W."/>
            <person name="Lee J.-Y."/>
        </authorList>
    </citation>
    <scope>NUCLEOTIDE SEQUENCE [LARGE SCALE GENOMIC DNA]</scope>
    <source>
        <strain evidence="9 10">H23T48</strain>
    </source>
</reference>
<protein>
    <submittedName>
        <fullName evidence="9">M56 family peptidase</fullName>
    </submittedName>
</protein>
<sequence length="320" mass="33929">MSIIGPIILLATLVIGLAIAGPALLRRATPLLVRFPHRAIQLLPSGIILWLIGLLSIGPLLAWLTSGPVLLPKGAADVCQQCIDAANPFGIERIATVIPTVLLFTVPGLFTIVFAAGLTRRMWKRNREITDLAAVILAESNREHIAGYDVTVISHDQVHAYSLPANNGGIVLSRHALAALSTDELLAVLAHEQAHVSGRHHQLRTFMDSLVHLLGWVPLVRECGKILPGLLEIAADRHAQQTAGTSAVVGALITIGERKPLESGMMQMAGRERIQQLIAPVEGKAGILPATTMALHVALLAGLGALVLPAYISALISGCL</sequence>
<keyword evidence="7" id="KW-1133">Transmembrane helix</keyword>
<dbReference type="GO" id="GO:0046872">
    <property type="term" value="F:metal ion binding"/>
    <property type="evidence" value="ECO:0007669"/>
    <property type="project" value="UniProtKB-KW"/>
</dbReference>
<evidence type="ECO:0000256" key="6">
    <source>
        <dbReference type="RuleBase" id="RU003983"/>
    </source>
</evidence>
<evidence type="ECO:0000259" key="8">
    <source>
        <dbReference type="Pfam" id="PF01435"/>
    </source>
</evidence>
<dbReference type="PANTHER" id="PTHR34978:SF3">
    <property type="entry name" value="SLR0241 PROTEIN"/>
    <property type="match status" value="1"/>
</dbReference>
<dbReference type="GO" id="GO:0006508">
    <property type="term" value="P:proteolysis"/>
    <property type="evidence" value="ECO:0007669"/>
    <property type="project" value="UniProtKB-KW"/>
</dbReference>
<feature type="transmembrane region" description="Helical" evidence="7">
    <location>
        <begin position="6"/>
        <end position="25"/>
    </location>
</feature>
<keyword evidence="3 6" id="KW-0378">Hydrolase</keyword>
<dbReference type="AlphaFoldDB" id="A0A3S9PV63"/>
<dbReference type="InterPro" id="IPR001915">
    <property type="entry name" value="Peptidase_M48"/>
</dbReference>
<dbReference type="CDD" id="cd07326">
    <property type="entry name" value="M56_BlaR1_MecR1_like"/>
    <property type="match status" value="1"/>
</dbReference>
<proteinExistence type="inferred from homology"/>
<feature type="transmembrane region" description="Helical" evidence="7">
    <location>
        <begin position="97"/>
        <end position="118"/>
    </location>
</feature>
<feature type="domain" description="Peptidase M48" evidence="8">
    <location>
        <begin position="125"/>
        <end position="214"/>
    </location>
</feature>
<dbReference type="Gene3D" id="3.30.2010.10">
    <property type="entry name" value="Metalloproteases ('zincins'), catalytic domain"/>
    <property type="match status" value="1"/>
</dbReference>
<evidence type="ECO:0000256" key="7">
    <source>
        <dbReference type="SAM" id="Phobius"/>
    </source>
</evidence>
<dbReference type="KEGG" id="flh:EJ997_01640"/>
<keyword evidence="2" id="KW-0479">Metal-binding</keyword>
<keyword evidence="1 6" id="KW-0645">Protease</keyword>
<gene>
    <name evidence="9" type="ORF">EJ997_01640</name>
</gene>
<evidence type="ECO:0000256" key="4">
    <source>
        <dbReference type="ARBA" id="ARBA00022833"/>
    </source>
</evidence>
<evidence type="ECO:0000256" key="3">
    <source>
        <dbReference type="ARBA" id="ARBA00022801"/>
    </source>
</evidence>
<evidence type="ECO:0000256" key="2">
    <source>
        <dbReference type="ARBA" id="ARBA00022723"/>
    </source>
</evidence>
<keyword evidence="5 6" id="KW-0482">Metalloprotease</keyword>
<dbReference type="OrthoDB" id="9785340at2"/>
<accession>A0A3S9PV63</accession>
<keyword evidence="4 6" id="KW-0862">Zinc</keyword>
<dbReference type="RefSeq" id="WP_126703037.1">
    <property type="nucleotide sequence ID" value="NZ_CP034593.1"/>
</dbReference>
<feature type="transmembrane region" description="Helical" evidence="7">
    <location>
        <begin position="294"/>
        <end position="316"/>
    </location>
</feature>
<evidence type="ECO:0000256" key="5">
    <source>
        <dbReference type="ARBA" id="ARBA00023049"/>
    </source>
</evidence>
<dbReference type="InterPro" id="IPR052173">
    <property type="entry name" value="Beta-lactam_resp_regulator"/>
</dbReference>
<dbReference type="Pfam" id="PF01435">
    <property type="entry name" value="Peptidase_M48"/>
    <property type="match status" value="1"/>
</dbReference>
<dbReference type="EMBL" id="CP034593">
    <property type="protein sequence ID" value="AZQ76228.1"/>
    <property type="molecule type" value="Genomic_DNA"/>
</dbReference>
<keyword evidence="7" id="KW-0472">Membrane</keyword>
<keyword evidence="10" id="KW-1185">Reference proteome</keyword>
<comment type="similarity">
    <text evidence="6">Belongs to the peptidase M48 family.</text>
</comment>